<gene>
    <name evidence="2" type="ORF">ACFS6J_06165</name>
</gene>
<comment type="caution">
    <text evidence="2">The sequence shown here is derived from an EMBL/GenBank/DDBJ whole genome shotgun (WGS) entry which is preliminary data.</text>
</comment>
<proteinExistence type="predicted"/>
<reference evidence="3" key="1">
    <citation type="journal article" date="2019" name="Int. J. Syst. Evol. Microbiol.">
        <title>The Global Catalogue of Microorganisms (GCM) 10K type strain sequencing project: providing services to taxonomists for standard genome sequencing and annotation.</title>
        <authorList>
            <consortium name="The Broad Institute Genomics Platform"/>
            <consortium name="The Broad Institute Genome Sequencing Center for Infectious Disease"/>
            <person name="Wu L."/>
            <person name="Ma J."/>
        </authorList>
    </citation>
    <scope>NUCLEOTIDE SEQUENCE [LARGE SCALE GENOMIC DNA]</scope>
    <source>
        <strain evidence="3">KCTC 23098</strain>
    </source>
</reference>
<evidence type="ECO:0000313" key="2">
    <source>
        <dbReference type="EMBL" id="MFD2961359.1"/>
    </source>
</evidence>
<keyword evidence="1" id="KW-1133">Transmembrane helix</keyword>
<protein>
    <recommendedName>
        <fullName evidence="4">Phage major capsid protein</fullName>
    </recommendedName>
</protein>
<accession>A0ABW6AYT4</accession>
<organism evidence="2 3">
    <name type="scientific">Olivibacter jilunii</name>
    <dbReference type="NCBI Taxonomy" id="985016"/>
    <lineage>
        <taxon>Bacteria</taxon>
        <taxon>Pseudomonadati</taxon>
        <taxon>Bacteroidota</taxon>
        <taxon>Sphingobacteriia</taxon>
        <taxon>Sphingobacteriales</taxon>
        <taxon>Sphingobacteriaceae</taxon>
        <taxon>Olivibacter</taxon>
    </lineage>
</organism>
<dbReference type="RefSeq" id="WP_377609505.1">
    <property type="nucleotide sequence ID" value="NZ_JBHUPA010000002.1"/>
</dbReference>
<sequence>MKKIEIKWTSLFYNVVIAALVLVSFFGLSVETLASSVAVGVTSGVALGFVSSKGLAFMAVQVEIWRSHIEESLFADNTFLNHISDVDQDNILNGKIVHIPQSGGGSKVVKNRTVKPAQVRTRTDDEVLYRIDEYTSDPVHISDAETKELSYDKRDSVIREELDALANETAEGVLENIISSPVGGSNSIPADNILLTEGEAVATGLAGATGNRKAYGLSDLQKMRNFMKKQNAWREGQMYALLTADAETQMFPANSMVTATYMAQVTEEERRNGVMYKCQGWKLLSRSSVYVLDENGNFKTYGSEILPTDDEGCLFWNKNMVEKALGQTVFFDDMGNPVWYGDIYSFLVRIGARAKRKNYEGVGVLRQVVSV</sequence>
<evidence type="ECO:0008006" key="4">
    <source>
        <dbReference type="Google" id="ProtNLM"/>
    </source>
</evidence>
<evidence type="ECO:0000256" key="1">
    <source>
        <dbReference type="SAM" id="Phobius"/>
    </source>
</evidence>
<feature type="transmembrane region" description="Helical" evidence="1">
    <location>
        <begin position="12"/>
        <end position="30"/>
    </location>
</feature>
<name>A0ABW6AYT4_9SPHI</name>
<keyword evidence="3" id="KW-1185">Reference proteome</keyword>
<evidence type="ECO:0000313" key="3">
    <source>
        <dbReference type="Proteomes" id="UP001597560"/>
    </source>
</evidence>
<dbReference type="Proteomes" id="UP001597560">
    <property type="component" value="Unassembled WGS sequence"/>
</dbReference>
<keyword evidence="1" id="KW-0472">Membrane</keyword>
<dbReference type="EMBL" id="JBHUPA010000002">
    <property type="protein sequence ID" value="MFD2961359.1"/>
    <property type="molecule type" value="Genomic_DNA"/>
</dbReference>
<keyword evidence="1" id="KW-0812">Transmembrane</keyword>